<keyword evidence="2" id="KW-0597">Phosphoprotein</keyword>
<dbReference type="GO" id="GO:0043041">
    <property type="term" value="P:amino acid activation for nonribosomal peptide biosynthetic process"/>
    <property type="evidence" value="ECO:0007669"/>
    <property type="project" value="TreeGrafter"/>
</dbReference>
<dbReference type="InterPro" id="IPR036736">
    <property type="entry name" value="ACP-like_sf"/>
</dbReference>
<gene>
    <name evidence="4" type="ORF">SAMN05216481_10479</name>
</gene>
<dbReference type="GO" id="GO:0005737">
    <property type="term" value="C:cytoplasm"/>
    <property type="evidence" value="ECO:0007669"/>
    <property type="project" value="TreeGrafter"/>
</dbReference>
<dbReference type="RefSeq" id="WP_093658019.1">
    <property type="nucleotide sequence ID" value="NZ_FOET01000004.1"/>
</dbReference>
<dbReference type="PANTHER" id="PTHR45527">
    <property type="entry name" value="NONRIBOSOMAL PEPTIDE SYNTHETASE"/>
    <property type="match status" value="1"/>
</dbReference>
<protein>
    <submittedName>
        <fullName evidence="4">Phosphopantetheine attachment site</fullName>
    </submittedName>
</protein>
<keyword evidence="5" id="KW-1185">Reference proteome</keyword>
<evidence type="ECO:0000256" key="1">
    <source>
        <dbReference type="ARBA" id="ARBA00022450"/>
    </source>
</evidence>
<organism evidence="4 5">
    <name type="scientific">Streptomyces radiopugnans</name>
    <dbReference type="NCBI Taxonomy" id="403935"/>
    <lineage>
        <taxon>Bacteria</taxon>
        <taxon>Bacillati</taxon>
        <taxon>Actinomycetota</taxon>
        <taxon>Actinomycetes</taxon>
        <taxon>Kitasatosporales</taxon>
        <taxon>Streptomycetaceae</taxon>
        <taxon>Streptomyces</taxon>
    </lineage>
</organism>
<dbReference type="PROSITE" id="PS50075">
    <property type="entry name" value="CARRIER"/>
    <property type="match status" value="1"/>
</dbReference>
<dbReference type="SUPFAM" id="SSF47336">
    <property type="entry name" value="ACP-like"/>
    <property type="match status" value="1"/>
</dbReference>
<dbReference type="GO" id="GO:0044550">
    <property type="term" value="P:secondary metabolite biosynthetic process"/>
    <property type="evidence" value="ECO:0007669"/>
    <property type="project" value="TreeGrafter"/>
</dbReference>
<proteinExistence type="predicted"/>
<dbReference type="GO" id="GO:0031177">
    <property type="term" value="F:phosphopantetheine binding"/>
    <property type="evidence" value="ECO:0007669"/>
    <property type="project" value="InterPro"/>
</dbReference>
<dbReference type="STRING" id="403935.SAMN05216481_10479"/>
<evidence type="ECO:0000259" key="3">
    <source>
        <dbReference type="PROSITE" id="PS50075"/>
    </source>
</evidence>
<dbReference type="Pfam" id="PF00550">
    <property type="entry name" value="PP-binding"/>
    <property type="match status" value="1"/>
</dbReference>
<dbReference type="SMART" id="SM00823">
    <property type="entry name" value="PKS_PP"/>
    <property type="match status" value="1"/>
</dbReference>
<dbReference type="PANTHER" id="PTHR45527:SF1">
    <property type="entry name" value="FATTY ACID SYNTHASE"/>
    <property type="match status" value="1"/>
</dbReference>
<reference evidence="4 5" key="1">
    <citation type="submission" date="2016-10" db="EMBL/GenBank/DDBJ databases">
        <authorList>
            <person name="de Groot N.N."/>
        </authorList>
    </citation>
    <scope>NUCLEOTIDE SEQUENCE [LARGE SCALE GENOMIC DNA]</scope>
    <source>
        <strain evidence="4 5">CGMCC 4.3519</strain>
    </source>
</reference>
<accession>A0A1H9DHV6</accession>
<dbReference type="EMBL" id="FOET01000004">
    <property type="protein sequence ID" value="SEQ12363.1"/>
    <property type="molecule type" value="Genomic_DNA"/>
</dbReference>
<evidence type="ECO:0000313" key="4">
    <source>
        <dbReference type="EMBL" id="SEQ12363.1"/>
    </source>
</evidence>
<sequence length="94" mass="9859">MTATDHADTDTSTATADATATVDLLVAVYRETLGTAGLDRDSDFYEVGGDSLTAFQITGRIQEALGVEVPVSLVFAYPTPADLASVVDSDFVRV</sequence>
<dbReference type="InterPro" id="IPR009081">
    <property type="entry name" value="PP-bd_ACP"/>
</dbReference>
<evidence type="ECO:0000256" key="2">
    <source>
        <dbReference type="ARBA" id="ARBA00022553"/>
    </source>
</evidence>
<dbReference type="InterPro" id="IPR020806">
    <property type="entry name" value="PKS_PP-bd"/>
</dbReference>
<evidence type="ECO:0000313" key="5">
    <source>
        <dbReference type="Proteomes" id="UP000199055"/>
    </source>
</evidence>
<keyword evidence="1" id="KW-0596">Phosphopantetheine</keyword>
<name>A0A1H9DHV6_9ACTN</name>
<dbReference type="Proteomes" id="UP000199055">
    <property type="component" value="Unassembled WGS sequence"/>
</dbReference>
<feature type="domain" description="Carrier" evidence="3">
    <location>
        <begin position="16"/>
        <end position="91"/>
    </location>
</feature>
<dbReference type="Gene3D" id="1.10.1200.10">
    <property type="entry name" value="ACP-like"/>
    <property type="match status" value="1"/>
</dbReference>
<dbReference type="GO" id="GO:0017000">
    <property type="term" value="P:antibiotic biosynthetic process"/>
    <property type="evidence" value="ECO:0007669"/>
    <property type="project" value="UniProtKB-ARBA"/>
</dbReference>
<dbReference type="AlphaFoldDB" id="A0A1H9DHV6"/>